<dbReference type="Proteomes" id="UP000821837">
    <property type="component" value="Chromosome 1"/>
</dbReference>
<dbReference type="Gene3D" id="3.30.450.30">
    <property type="entry name" value="Dynein light chain 2a, cytoplasmic"/>
    <property type="match status" value="1"/>
</dbReference>
<dbReference type="OrthoDB" id="9985637at2759"/>
<keyword evidence="4" id="KW-1185">Reference proteome</keyword>
<organism evidence="3 4">
    <name type="scientific">Rhipicephalus sanguineus</name>
    <name type="common">Brown dog tick</name>
    <name type="synonym">Ixodes sanguineus</name>
    <dbReference type="NCBI Taxonomy" id="34632"/>
    <lineage>
        <taxon>Eukaryota</taxon>
        <taxon>Metazoa</taxon>
        <taxon>Ecdysozoa</taxon>
        <taxon>Arthropoda</taxon>
        <taxon>Chelicerata</taxon>
        <taxon>Arachnida</taxon>
        <taxon>Acari</taxon>
        <taxon>Parasitiformes</taxon>
        <taxon>Ixodida</taxon>
        <taxon>Ixodoidea</taxon>
        <taxon>Ixodidae</taxon>
        <taxon>Rhipicephalinae</taxon>
        <taxon>Rhipicephalus</taxon>
        <taxon>Rhipicephalus</taxon>
    </lineage>
</organism>
<dbReference type="Pfam" id="PF03259">
    <property type="entry name" value="Robl_LC7"/>
    <property type="match status" value="1"/>
</dbReference>
<dbReference type="EMBL" id="JABSTV010001245">
    <property type="protein sequence ID" value="KAH7984355.1"/>
    <property type="molecule type" value="Genomic_DNA"/>
</dbReference>
<dbReference type="VEuPathDB" id="VectorBase:RSAN_053493"/>
<feature type="domain" description="Roadblock/LAMTOR2" evidence="2">
    <location>
        <begin position="35"/>
        <end position="123"/>
    </location>
</feature>
<comment type="caution">
    <text evidence="3">The sequence shown here is derived from an EMBL/GenBank/DDBJ whole genome shotgun (WGS) entry which is preliminary data.</text>
</comment>
<evidence type="ECO:0000259" key="2">
    <source>
        <dbReference type="Pfam" id="PF03259"/>
    </source>
</evidence>
<dbReference type="SUPFAM" id="SSF103196">
    <property type="entry name" value="Roadblock/LC7 domain"/>
    <property type="match status" value="1"/>
</dbReference>
<dbReference type="AlphaFoldDB" id="A0A9D4TBG5"/>
<protein>
    <recommendedName>
        <fullName evidence="2">Roadblock/LAMTOR2 domain-containing protein</fullName>
    </recommendedName>
</protein>
<name>A0A9D4TBG5_RHISA</name>
<accession>A0A9D4TBG5</accession>
<evidence type="ECO:0000313" key="4">
    <source>
        <dbReference type="Proteomes" id="UP000821837"/>
    </source>
</evidence>
<reference evidence="3" key="2">
    <citation type="submission" date="2021-09" db="EMBL/GenBank/DDBJ databases">
        <authorList>
            <person name="Jia N."/>
            <person name="Wang J."/>
            <person name="Shi W."/>
            <person name="Du L."/>
            <person name="Sun Y."/>
            <person name="Zhan W."/>
            <person name="Jiang J."/>
            <person name="Wang Q."/>
            <person name="Zhang B."/>
            <person name="Ji P."/>
            <person name="Sakyi L.B."/>
            <person name="Cui X."/>
            <person name="Yuan T."/>
            <person name="Jiang B."/>
            <person name="Yang W."/>
            <person name="Lam T.T.-Y."/>
            <person name="Chang Q."/>
            <person name="Ding S."/>
            <person name="Wang X."/>
            <person name="Zhu J."/>
            <person name="Ruan X."/>
            <person name="Zhao L."/>
            <person name="Wei J."/>
            <person name="Que T."/>
            <person name="Du C."/>
            <person name="Cheng J."/>
            <person name="Dai P."/>
            <person name="Han X."/>
            <person name="Huang E."/>
            <person name="Gao Y."/>
            <person name="Liu J."/>
            <person name="Shao H."/>
            <person name="Ye R."/>
            <person name="Li L."/>
            <person name="Wei W."/>
            <person name="Wang X."/>
            <person name="Wang C."/>
            <person name="Huo Q."/>
            <person name="Li W."/>
            <person name="Guo W."/>
            <person name="Chen H."/>
            <person name="Chen S."/>
            <person name="Zhou L."/>
            <person name="Zhou L."/>
            <person name="Ni X."/>
            <person name="Tian J."/>
            <person name="Zhou Y."/>
            <person name="Sheng Y."/>
            <person name="Liu T."/>
            <person name="Pan Y."/>
            <person name="Xia L."/>
            <person name="Li J."/>
            <person name="Zhao F."/>
            <person name="Cao W."/>
        </authorList>
    </citation>
    <scope>NUCLEOTIDE SEQUENCE</scope>
    <source>
        <strain evidence="3">Rsan-2018</strain>
        <tissue evidence="3">Larvae</tissue>
    </source>
</reference>
<proteinExistence type="inferred from homology"/>
<dbReference type="PANTHER" id="PTHR10779">
    <property type="entry name" value="DYNEIN LIGHT CHAIN ROADBLOCK"/>
    <property type="match status" value="1"/>
</dbReference>
<comment type="similarity">
    <text evidence="1">Belongs to the GAMAD family.</text>
</comment>
<gene>
    <name evidence="3" type="ORF">HPB52_019744</name>
</gene>
<evidence type="ECO:0000256" key="1">
    <source>
        <dbReference type="ARBA" id="ARBA00007191"/>
    </source>
</evidence>
<dbReference type="InterPro" id="IPR004942">
    <property type="entry name" value="Roadblock/LAMTOR2_dom"/>
</dbReference>
<sequence>MNSRRRRGGLAPPRRGEFRSRLFDDTGFRTPVDEVNEVFANLHRNRGVVGVIATLSDGAVIKSTLPDRGETNRYAMMAVGLCSETRNTLGTGRRDRPNYFKVTNENHEIIVTPGRTFTLIVVKQLHETPEEES</sequence>
<evidence type="ECO:0000313" key="3">
    <source>
        <dbReference type="EMBL" id="KAH7984355.1"/>
    </source>
</evidence>
<reference evidence="3" key="1">
    <citation type="journal article" date="2020" name="Cell">
        <title>Large-Scale Comparative Analyses of Tick Genomes Elucidate Their Genetic Diversity and Vector Capacities.</title>
        <authorList>
            <consortium name="Tick Genome and Microbiome Consortium (TIGMIC)"/>
            <person name="Jia N."/>
            <person name="Wang J."/>
            <person name="Shi W."/>
            <person name="Du L."/>
            <person name="Sun Y."/>
            <person name="Zhan W."/>
            <person name="Jiang J.F."/>
            <person name="Wang Q."/>
            <person name="Zhang B."/>
            <person name="Ji P."/>
            <person name="Bell-Sakyi L."/>
            <person name="Cui X.M."/>
            <person name="Yuan T.T."/>
            <person name="Jiang B.G."/>
            <person name="Yang W.F."/>
            <person name="Lam T.T."/>
            <person name="Chang Q.C."/>
            <person name="Ding S.J."/>
            <person name="Wang X.J."/>
            <person name="Zhu J.G."/>
            <person name="Ruan X.D."/>
            <person name="Zhao L."/>
            <person name="Wei J.T."/>
            <person name="Ye R.Z."/>
            <person name="Que T.C."/>
            <person name="Du C.H."/>
            <person name="Zhou Y.H."/>
            <person name="Cheng J.X."/>
            <person name="Dai P.F."/>
            <person name="Guo W.B."/>
            <person name="Han X.H."/>
            <person name="Huang E.J."/>
            <person name="Li L.F."/>
            <person name="Wei W."/>
            <person name="Gao Y.C."/>
            <person name="Liu J.Z."/>
            <person name="Shao H.Z."/>
            <person name="Wang X."/>
            <person name="Wang C.C."/>
            <person name="Yang T.C."/>
            <person name="Huo Q.B."/>
            <person name="Li W."/>
            <person name="Chen H.Y."/>
            <person name="Chen S.E."/>
            <person name="Zhou L.G."/>
            <person name="Ni X.B."/>
            <person name="Tian J.H."/>
            <person name="Sheng Y."/>
            <person name="Liu T."/>
            <person name="Pan Y.S."/>
            <person name="Xia L.Y."/>
            <person name="Li J."/>
            <person name="Zhao F."/>
            <person name="Cao W.C."/>
        </authorList>
    </citation>
    <scope>NUCLEOTIDE SEQUENCE</scope>
    <source>
        <strain evidence="3">Rsan-2018</strain>
    </source>
</reference>